<dbReference type="GO" id="GO:0004731">
    <property type="term" value="F:purine-nucleoside phosphorylase activity"/>
    <property type="evidence" value="ECO:0007669"/>
    <property type="project" value="TreeGrafter"/>
</dbReference>
<comment type="caution">
    <text evidence="6">The sequence shown here is derived from an EMBL/GenBank/DDBJ whole genome shotgun (WGS) entry which is preliminary data.</text>
</comment>
<protein>
    <recommendedName>
        <fullName evidence="2">Uridine phosphorylase</fullName>
        <ecNumber evidence="1">2.4.2.3</ecNumber>
    </recommendedName>
</protein>
<evidence type="ECO:0000313" key="7">
    <source>
        <dbReference type="Proteomes" id="UP000245667"/>
    </source>
</evidence>
<dbReference type="EMBL" id="JACWLN010000004">
    <property type="protein sequence ID" value="MBD1261349.1"/>
    <property type="molecule type" value="Genomic_DNA"/>
</dbReference>
<dbReference type="GO" id="GO:0006152">
    <property type="term" value="P:purine nucleoside catabolic process"/>
    <property type="evidence" value="ECO:0007669"/>
    <property type="project" value="TreeGrafter"/>
</dbReference>
<proteinExistence type="predicted"/>
<dbReference type="SUPFAM" id="SSF53167">
    <property type="entry name" value="Purine and uridine phosphorylases"/>
    <property type="match status" value="1"/>
</dbReference>
<dbReference type="EMBL" id="QGGQ01000004">
    <property type="protein sequence ID" value="PWK23409.1"/>
    <property type="molecule type" value="Genomic_DNA"/>
</dbReference>
<evidence type="ECO:0000313" key="6">
    <source>
        <dbReference type="EMBL" id="PWK23409.1"/>
    </source>
</evidence>
<gene>
    <name evidence="5" type="ORF">HZY62_12160</name>
    <name evidence="6" type="ORF">LX92_01974</name>
</gene>
<dbReference type="GO" id="GO:0004850">
    <property type="term" value="F:uridine phosphorylase activity"/>
    <property type="evidence" value="ECO:0007669"/>
    <property type="project" value="UniProtKB-EC"/>
</dbReference>
<dbReference type="Proteomes" id="UP000651837">
    <property type="component" value="Unassembled WGS sequence"/>
</dbReference>
<feature type="domain" description="Nucleoside phosphorylase" evidence="4">
    <location>
        <begin position="29"/>
        <end position="263"/>
    </location>
</feature>
<organism evidence="6 7">
    <name type="scientific">Maribacter polysiphoniae</name>
    <dbReference type="NCBI Taxonomy" id="429344"/>
    <lineage>
        <taxon>Bacteria</taxon>
        <taxon>Pseudomonadati</taxon>
        <taxon>Bacteroidota</taxon>
        <taxon>Flavobacteriia</taxon>
        <taxon>Flavobacteriales</taxon>
        <taxon>Flavobacteriaceae</taxon>
        <taxon>Maribacter</taxon>
    </lineage>
</organism>
<dbReference type="PANTHER" id="PTHR43691">
    <property type="entry name" value="URIDINE PHOSPHORYLASE"/>
    <property type="match status" value="1"/>
</dbReference>
<dbReference type="RefSeq" id="WP_109650135.1">
    <property type="nucleotide sequence ID" value="NZ_JACWLN010000004.1"/>
</dbReference>
<evidence type="ECO:0000256" key="3">
    <source>
        <dbReference type="ARBA" id="ARBA00048447"/>
    </source>
</evidence>
<evidence type="ECO:0000259" key="4">
    <source>
        <dbReference type="Pfam" id="PF01048"/>
    </source>
</evidence>
<evidence type="ECO:0000256" key="1">
    <source>
        <dbReference type="ARBA" id="ARBA00011888"/>
    </source>
</evidence>
<dbReference type="GO" id="GO:0005829">
    <property type="term" value="C:cytosol"/>
    <property type="evidence" value="ECO:0007669"/>
    <property type="project" value="TreeGrafter"/>
</dbReference>
<keyword evidence="8" id="KW-1185">Reference proteome</keyword>
<sequence>MLEASELILNADNSIYHLNLLPEDISDTIIIVGDQNRVAQVSKHFDIIEVKKEKREFITHTGRMNGKRLTVLSTGIGTDNIDIVLNELDALANIDFDSRKIKKEFKQLKIVRIGTSGAVQKDIPVDSYVLSDYALGFDGVLHFYENEGLCDDEFSEAFVKHTNWSDKKPWPYLVKCDETLRERLISNRIRYGVTGTNSGFYGPQGRKLRLSLQDDTLNDKITSFKYKDLKITNLEMESSAIYGLSKLLGHQAVSLNCIIANRVSGEFSENPRKTINGLIKYTLDKLTK</sequence>
<dbReference type="Pfam" id="PF01048">
    <property type="entry name" value="PNP_UDP_1"/>
    <property type="match status" value="1"/>
</dbReference>
<dbReference type="Gene3D" id="3.40.50.1580">
    <property type="entry name" value="Nucleoside phosphorylase domain"/>
    <property type="match status" value="1"/>
</dbReference>
<dbReference type="InterPro" id="IPR035994">
    <property type="entry name" value="Nucleoside_phosphorylase_sf"/>
</dbReference>
<dbReference type="PANTHER" id="PTHR43691:SF11">
    <property type="entry name" value="FI09636P-RELATED"/>
    <property type="match status" value="1"/>
</dbReference>
<accession>A0A316E1R0</accession>
<dbReference type="AlphaFoldDB" id="A0A316E1R0"/>
<evidence type="ECO:0000313" key="5">
    <source>
        <dbReference type="EMBL" id="MBD1261349.1"/>
    </source>
</evidence>
<dbReference type="Proteomes" id="UP000245667">
    <property type="component" value="Unassembled WGS sequence"/>
</dbReference>
<name>A0A316E1R0_9FLAO</name>
<dbReference type="OrthoDB" id="9772602at2"/>
<reference evidence="5 8" key="2">
    <citation type="submission" date="2020-07" db="EMBL/GenBank/DDBJ databases">
        <title>The draft genome sequence of Maribacter polysiphoniae KCTC 22021.</title>
        <authorList>
            <person name="Mu L."/>
        </authorList>
    </citation>
    <scope>NUCLEOTIDE SEQUENCE [LARGE SCALE GENOMIC DNA]</scope>
    <source>
        <strain evidence="5 8">KCTC 22021</strain>
    </source>
</reference>
<reference evidence="6 7" key="1">
    <citation type="submission" date="2018-05" db="EMBL/GenBank/DDBJ databases">
        <title>Genomic Encyclopedia of Archaeal and Bacterial Type Strains, Phase II (KMG-II): from individual species to whole genera.</title>
        <authorList>
            <person name="Goeker M."/>
        </authorList>
    </citation>
    <scope>NUCLEOTIDE SEQUENCE [LARGE SCALE GENOMIC DNA]</scope>
    <source>
        <strain evidence="6 7">DSM 23514</strain>
    </source>
</reference>
<dbReference type="InterPro" id="IPR000845">
    <property type="entry name" value="Nucleoside_phosphorylase_d"/>
</dbReference>
<dbReference type="EC" id="2.4.2.3" evidence="1"/>
<evidence type="ECO:0000256" key="2">
    <source>
        <dbReference type="ARBA" id="ARBA00021980"/>
    </source>
</evidence>
<dbReference type="CDD" id="cd00436">
    <property type="entry name" value="UP_TbUP-like"/>
    <property type="match status" value="1"/>
</dbReference>
<evidence type="ECO:0000313" key="8">
    <source>
        <dbReference type="Proteomes" id="UP000651837"/>
    </source>
</evidence>
<comment type="catalytic activity">
    <reaction evidence="3">
        <text>uridine + phosphate = alpha-D-ribose 1-phosphate + uracil</text>
        <dbReference type="Rhea" id="RHEA:24388"/>
        <dbReference type="ChEBI" id="CHEBI:16704"/>
        <dbReference type="ChEBI" id="CHEBI:17568"/>
        <dbReference type="ChEBI" id="CHEBI:43474"/>
        <dbReference type="ChEBI" id="CHEBI:57720"/>
        <dbReference type="EC" id="2.4.2.3"/>
    </reaction>
</comment>